<dbReference type="Proteomes" id="UP000030321">
    <property type="component" value="Unassembled WGS sequence"/>
</dbReference>
<dbReference type="GO" id="GO:0009002">
    <property type="term" value="F:serine-type D-Ala-D-Ala carboxypeptidase activity"/>
    <property type="evidence" value="ECO:0007669"/>
    <property type="project" value="UniProtKB-EC"/>
</dbReference>
<dbReference type="PANTHER" id="PTHR30023:SF0">
    <property type="entry name" value="PENICILLIN-SENSITIVE CARBOXYPEPTIDASE A"/>
    <property type="match status" value="1"/>
</dbReference>
<dbReference type="GO" id="GO:0000270">
    <property type="term" value="P:peptidoglycan metabolic process"/>
    <property type="evidence" value="ECO:0007669"/>
    <property type="project" value="TreeGrafter"/>
</dbReference>
<keyword evidence="3" id="KW-0645">Protease</keyword>
<dbReference type="GO" id="GO:0006508">
    <property type="term" value="P:proteolysis"/>
    <property type="evidence" value="ECO:0007669"/>
    <property type="project" value="InterPro"/>
</dbReference>
<dbReference type="Gene3D" id="3.40.710.10">
    <property type="entry name" value="DD-peptidase/beta-lactamase superfamily"/>
    <property type="match status" value="1"/>
</dbReference>
<gene>
    <name evidence="3" type="ORF">N44_00370</name>
</gene>
<dbReference type="AlphaFoldDB" id="A0A0A1VQJ2"/>
<comment type="caution">
    <text evidence="3">The sequence shown here is derived from an EMBL/GenBank/DDBJ whole genome shotgun (WGS) entry which is preliminary data.</text>
</comment>
<evidence type="ECO:0000313" key="4">
    <source>
        <dbReference type="Proteomes" id="UP000030321"/>
    </source>
</evidence>
<evidence type="ECO:0000256" key="2">
    <source>
        <dbReference type="ARBA" id="ARBA00022801"/>
    </source>
</evidence>
<dbReference type="MEROPS" id="S13.003"/>
<comment type="similarity">
    <text evidence="1">Belongs to the peptidase S13 family.</text>
</comment>
<dbReference type="InterPro" id="IPR000667">
    <property type="entry name" value="Peptidase_S13"/>
</dbReference>
<accession>A0A0A1VQJ2</accession>
<evidence type="ECO:0000313" key="3">
    <source>
        <dbReference type="EMBL" id="GAL92082.1"/>
    </source>
</evidence>
<name>A0A0A1VQJ2_MICAE</name>
<dbReference type="EC" id="3.4.16.4" evidence="3"/>
<keyword evidence="3" id="KW-0121">Carboxypeptidase</keyword>
<organism evidence="3 4">
    <name type="scientific">Microcystis aeruginosa NIES-44</name>
    <dbReference type="NCBI Taxonomy" id="449439"/>
    <lineage>
        <taxon>Bacteria</taxon>
        <taxon>Bacillati</taxon>
        <taxon>Cyanobacteriota</taxon>
        <taxon>Cyanophyceae</taxon>
        <taxon>Oscillatoriophycideae</taxon>
        <taxon>Chroococcales</taxon>
        <taxon>Microcystaceae</taxon>
        <taxon>Microcystis</taxon>
    </lineage>
</organism>
<reference evidence="4" key="1">
    <citation type="journal article" date="2015" name="Genome">
        <title>Whole Genome Sequence of the Non-Microcystin-Producing Microcystis aeruginosa Strain NIES-44.</title>
        <authorList>
            <person name="Okano K."/>
            <person name="Miyata N."/>
            <person name="Ozaki Y."/>
        </authorList>
    </citation>
    <scope>NUCLEOTIDE SEQUENCE [LARGE SCALE GENOMIC DNA]</scope>
    <source>
        <strain evidence="4">NIES-44</strain>
    </source>
</reference>
<dbReference type="PANTHER" id="PTHR30023">
    <property type="entry name" value="D-ALANYL-D-ALANINE CARBOXYPEPTIDASE"/>
    <property type="match status" value="1"/>
</dbReference>
<sequence length="430" mass="46858">MFSVFNLAVFGFLFGWLGGQSQPIANIPLISWQNQPIFDLPTDPDPRVAAIVADYLQDLTKKGLNSSQQRVLIETEWADLADHQGNLPASGASLTKIATTLAAVETWPLDHRFATRFYSTGELKNGVLEGDLIIEGEGDPLFVWEEAIAVGNGLDQLGIRQVKGDLIITGKFAMNFQTDPLKAGELLKIGLDQSKWSKETQKAFQSLPSGTQAPQVKILGMVRASPIRPENARLLLRHQSLTLTELLRQMNIYSNNVMSEMLAELLGGPAAVDAINTKITGVGAEEIQLINGSGLGVENRLSPRAVIEILKALDRKLANQPIKVADLFPVGGRDTKGTMQWRAIPKGVVIKTGTLAQVSALAGEIPTQERGKVWFVIMNAGSGNIEGFRNQQDRVLQALDQHWQILPEATKGSIPERAFLGDPSRISQGF</sequence>
<dbReference type="SUPFAM" id="SSF56601">
    <property type="entry name" value="beta-lactamase/transpeptidase-like"/>
    <property type="match status" value="1"/>
</dbReference>
<dbReference type="Gene3D" id="3.50.80.20">
    <property type="entry name" value="D-Ala-D-Ala carboxypeptidase C, peptidase S13"/>
    <property type="match status" value="1"/>
</dbReference>
<dbReference type="InterPro" id="IPR012338">
    <property type="entry name" value="Beta-lactam/transpept-like"/>
</dbReference>
<proteinExistence type="inferred from homology"/>
<dbReference type="RefSeq" id="WP_045357711.1">
    <property type="nucleotide sequence ID" value="NZ_BBPA01000019.1"/>
</dbReference>
<keyword evidence="2 3" id="KW-0378">Hydrolase</keyword>
<protein>
    <submittedName>
        <fullName evidence="3">D-alanyl-D-alanine carboxypeptidase</fullName>
        <ecNumber evidence="3">3.4.16.4</ecNumber>
    </submittedName>
</protein>
<evidence type="ECO:0000256" key="1">
    <source>
        <dbReference type="ARBA" id="ARBA00006096"/>
    </source>
</evidence>
<dbReference type="Pfam" id="PF02113">
    <property type="entry name" value="Peptidase_S13"/>
    <property type="match status" value="2"/>
</dbReference>
<dbReference type="EMBL" id="BBPA01000019">
    <property type="protein sequence ID" value="GAL92082.1"/>
    <property type="molecule type" value="Genomic_DNA"/>
</dbReference>
<dbReference type="PRINTS" id="PR00922">
    <property type="entry name" value="DADACBPTASE3"/>
</dbReference>